<feature type="compositionally biased region" description="Low complexity" evidence="1">
    <location>
        <begin position="43"/>
        <end position="52"/>
    </location>
</feature>
<feature type="compositionally biased region" description="Low complexity" evidence="1">
    <location>
        <begin position="82"/>
        <end position="104"/>
    </location>
</feature>
<evidence type="ECO:0000256" key="1">
    <source>
        <dbReference type="SAM" id="MobiDB-lite"/>
    </source>
</evidence>
<feature type="region of interest" description="Disordered" evidence="1">
    <location>
        <begin position="26"/>
        <end position="104"/>
    </location>
</feature>
<feature type="compositionally biased region" description="Polar residues" evidence="1">
    <location>
        <begin position="158"/>
        <end position="170"/>
    </location>
</feature>
<evidence type="ECO:0000313" key="2">
    <source>
        <dbReference type="EMBL" id="WIA18343.1"/>
    </source>
</evidence>
<evidence type="ECO:0000313" key="3">
    <source>
        <dbReference type="Proteomes" id="UP001244341"/>
    </source>
</evidence>
<dbReference type="EMBL" id="CP126216">
    <property type="protein sequence ID" value="WIA18343.1"/>
    <property type="molecule type" value="Genomic_DNA"/>
</dbReference>
<dbReference type="Proteomes" id="UP001244341">
    <property type="component" value="Chromosome 9b"/>
</dbReference>
<reference evidence="2 3" key="1">
    <citation type="submission" date="2023-05" db="EMBL/GenBank/DDBJ databases">
        <title>A 100% complete, gapless, phased diploid assembly of the Scenedesmus obliquus UTEX 3031 genome.</title>
        <authorList>
            <person name="Biondi T.C."/>
            <person name="Hanschen E.R."/>
            <person name="Kwon T."/>
            <person name="Eng W."/>
            <person name="Kruse C.P.S."/>
            <person name="Koehler S.I."/>
            <person name="Kunde Y."/>
            <person name="Gleasner C.D."/>
            <person name="You Mak K.T."/>
            <person name="Polle J."/>
            <person name="Hovde B.T."/>
            <person name="Starkenburg S.R."/>
        </authorList>
    </citation>
    <scope>NUCLEOTIDE SEQUENCE [LARGE SCALE GENOMIC DNA]</scope>
    <source>
        <strain evidence="2 3">DOE0152z</strain>
    </source>
</reference>
<gene>
    <name evidence="2" type="ORF">OEZ85_009808</name>
</gene>
<protein>
    <submittedName>
        <fullName evidence="2">Uncharacterized protein</fullName>
    </submittedName>
</protein>
<feature type="region of interest" description="Disordered" evidence="1">
    <location>
        <begin position="120"/>
        <end position="174"/>
    </location>
</feature>
<proteinExistence type="predicted"/>
<name>A0ABY8UA69_TETOB</name>
<sequence>MLQPSALRARDVTLQELLANIDVSADGSGGVRVALPPVPPPNRSSGSNSSANKRPDDRGLPPVVVNIKLSDLFPPEPSGRRILLTDSSSSSSGDASSIASTPASAAGSSRHLTASLLQAAASPSRSASSSSTGLSAYMRSNPSVAPDLQELTGGRRNPSISDSSEASSVKLSGRPAAVAVHPAAGSAARRALQQRDNLTASQVEGLASWARQAPDTDVAAVTAIVGGGFSNRAQATPQLTIDQVVGPQQASSSGVGGRRKAARKLLLLLPPVVGASTGSSVAESAVTASSGSSLGLSEWARDRGSAQDVQDLKTAVGKQALAPSPRLRAEDVKLTDVGGR</sequence>
<organism evidence="2 3">
    <name type="scientific">Tetradesmus obliquus</name>
    <name type="common">Green alga</name>
    <name type="synonym">Acutodesmus obliquus</name>
    <dbReference type="NCBI Taxonomy" id="3088"/>
    <lineage>
        <taxon>Eukaryota</taxon>
        <taxon>Viridiplantae</taxon>
        <taxon>Chlorophyta</taxon>
        <taxon>core chlorophytes</taxon>
        <taxon>Chlorophyceae</taxon>
        <taxon>CS clade</taxon>
        <taxon>Sphaeropleales</taxon>
        <taxon>Scenedesmaceae</taxon>
        <taxon>Tetradesmus</taxon>
    </lineage>
</organism>
<accession>A0ABY8UA69</accession>
<keyword evidence="3" id="KW-1185">Reference proteome</keyword>
<feature type="compositionally biased region" description="Low complexity" evidence="1">
    <location>
        <begin position="120"/>
        <end position="136"/>
    </location>
</feature>